<gene>
    <name evidence="2" type="ORF">ACFQNJ_18880</name>
</gene>
<proteinExistence type="predicted"/>
<keyword evidence="1" id="KW-1133">Transmembrane helix</keyword>
<keyword evidence="1" id="KW-0812">Transmembrane</keyword>
<feature type="transmembrane region" description="Helical" evidence="1">
    <location>
        <begin position="20"/>
        <end position="39"/>
    </location>
</feature>
<accession>A0ABW2REY9</accession>
<sequence>MAETNVTGGARRELTKYRVTFAAALAGLALAGWMIQAAYEQHIEVLRIGDQTGERLQMRGLIEQEGARHGQR</sequence>
<dbReference type="RefSeq" id="WP_382260265.1">
    <property type="nucleotide sequence ID" value="NZ_JBHTBX010000022.1"/>
</dbReference>
<dbReference type="EMBL" id="JBHTBX010000022">
    <property type="protein sequence ID" value="MFC7436574.1"/>
    <property type="molecule type" value="Genomic_DNA"/>
</dbReference>
<evidence type="ECO:0000313" key="2">
    <source>
        <dbReference type="EMBL" id="MFC7436574.1"/>
    </source>
</evidence>
<reference evidence="3" key="1">
    <citation type="journal article" date="2019" name="Int. J. Syst. Evol. Microbiol.">
        <title>The Global Catalogue of Microorganisms (GCM) 10K type strain sequencing project: providing services to taxonomists for standard genome sequencing and annotation.</title>
        <authorList>
            <consortium name="The Broad Institute Genomics Platform"/>
            <consortium name="The Broad Institute Genome Sequencing Center for Infectious Disease"/>
            <person name="Wu L."/>
            <person name="Ma J."/>
        </authorList>
    </citation>
    <scope>NUCLEOTIDE SEQUENCE [LARGE SCALE GENOMIC DNA]</scope>
    <source>
        <strain evidence="3">CCUG 54518</strain>
    </source>
</reference>
<keyword evidence="1" id="KW-0472">Membrane</keyword>
<evidence type="ECO:0000256" key="1">
    <source>
        <dbReference type="SAM" id="Phobius"/>
    </source>
</evidence>
<keyword evidence="3" id="KW-1185">Reference proteome</keyword>
<dbReference type="Proteomes" id="UP001596495">
    <property type="component" value="Unassembled WGS sequence"/>
</dbReference>
<evidence type="ECO:0000313" key="3">
    <source>
        <dbReference type="Proteomes" id="UP001596495"/>
    </source>
</evidence>
<comment type="caution">
    <text evidence="2">The sequence shown here is derived from an EMBL/GenBank/DDBJ whole genome shotgun (WGS) entry which is preliminary data.</text>
</comment>
<protein>
    <submittedName>
        <fullName evidence="2">Uncharacterized protein</fullName>
    </submittedName>
</protein>
<organism evidence="2 3">
    <name type="scientific">Hydrogenophaga bisanensis</name>
    <dbReference type="NCBI Taxonomy" id="439611"/>
    <lineage>
        <taxon>Bacteria</taxon>
        <taxon>Pseudomonadati</taxon>
        <taxon>Pseudomonadota</taxon>
        <taxon>Betaproteobacteria</taxon>
        <taxon>Burkholderiales</taxon>
        <taxon>Comamonadaceae</taxon>
        <taxon>Hydrogenophaga</taxon>
    </lineage>
</organism>
<name>A0ABW2REY9_9BURK</name>